<keyword evidence="1" id="KW-0812">Transmembrane</keyword>
<reference evidence="2 3" key="1">
    <citation type="submission" date="2018-04" db="EMBL/GenBank/DDBJ databases">
        <title>Genome sequencing of Flavobacterium sp. HYN0048.</title>
        <authorList>
            <person name="Yi H."/>
            <person name="Baek C."/>
        </authorList>
    </citation>
    <scope>NUCLEOTIDE SEQUENCE [LARGE SCALE GENOMIC DNA]</scope>
    <source>
        <strain evidence="2 3">HYN0048</strain>
    </source>
</reference>
<dbReference type="Proteomes" id="UP000244193">
    <property type="component" value="Chromosome"/>
</dbReference>
<feature type="transmembrane region" description="Helical" evidence="1">
    <location>
        <begin position="61"/>
        <end position="78"/>
    </location>
</feature>
<feature type="transmembrane region" description="Helical" evidence="1">
    <location>
        <begin position="12"/>
        <end position="40"/>
    </location>
</feature>
<organism evidence="2 3">
    <name type="scientific">Flavobacterium magnum</name>
    <dbReference type="NCBI Taxonomy" id="2162713"/>
    <lineage>
        <taxon>Bacteria</taxon>
        <taxon>Pseudomonadati</taxon>
        <taxon>Bacteroidota</taxon>
        <taxon>Flavobacteriia</taxon>
        <taxon>Flavobacteriales</taxon>
        <taxon>Flavobacteriaceae</taxon>
        <taxon>Flavobacterium</taxon>
    </lineage>
</organism>
<keyword evidence="1" id="KW-0472">Membrane</keyword>
<proteinExistence type="predicted"/>
<dbReference type="AlphaFoldDB" id="A0A2S0RJC4"/>
<dbReference type="KEGG" id="fmg:HYN48_14680"/>
<keyword evidence="3" id="KW-1185">Reference proteome</keyword>
<feature type="transmembrane region" description="Helical" evidence="1">
    <location>
        <begin position="294"/>
        <end position="311"/>
    </location>
</feature>
<protein>
    <submittedName>
        <fullName evidence="2">Uncharacterized protein</fullName>
    </submittedName>
</protein>
<feature type="transmembrane region" description="Helical" evidence="1">
    <location>
        <begin position="106"/>
        <end position="124"/>
    </location>
</feature>
<feature type="transmembrane region" description="Helical" evidence="1">
    <location>
        <begin position="161"/>
        <end position="182"/>
    </location>
</feature>
<dbReference type="RefSeq" id="WP_108373060.1">
    <property type="nucleotide sequence ID" value="NZ_CP028811.1"/>
</dbReference>
<gene>
    <name evidence="2" type="ORF">HYN48_14680</name>
</gene>
<evidence type="ECO:0000256" key="1">
    <source>
        <dbReference type="SAM" id="Phobius"/>
    </source>
</evidence>
<evidence type="ECO:0000313" key="3">
    <source>
        <dbReference type="Proteomes" id="UP000244193"/>
    </source>
</evidence>
<dbReference type="EMBL" id="CP028811">
    <property type="protein sequence ID" value="AWA31241.1"/>
    <property type="molecule type" value="Genomic_DNA"/>
</dbReference>
<dbReference type="OrthoDB" id="114919at2"/>
<sequence>MTRNLDFFNILLMLLSMVLALLIPFELFLFVYAVLGPLHYLTEINWLQQKNFFLTRKNDQYFIAFFILLLAITGIFNLKGYSPLLIFTTFFGSLALLFIGSWRRRLAALSGILAAGILLTVFFYKPFRIVFSMFLPTVVHVFIFTGLFILLGALRGKSHMGIASIVVFVSCSLGLVMAGSAWNQSVISEYLTDSYRIFQSLNIRMAQLFDFLHFTEIKARLTSADDQNQLVFFSDAGVKVMRFIAFAYTYHYLNWFSKTSVIQWHKTSRIKGIGILTIWLASIGLYLYDYNTGLKWLYILSIAHVLLEFPLNHRIFIDIRKHLRLKAAG</sequence>
<feature type="transmembrane region" description="Helical" evidence="1">
    <location>
        <begin position="270"/>
        <end position="288"/>
    </location>
</feature>
<feature type="transmembrane region" description="Helical" evidence="1">
    <location>
        <begin position="130"/>
        <end position="154"/>
    </location>
</feature>
<accession>A0A2S0RJC4</accession>
<feature type="transmembrane region" description="Helical" evidence="1">
    <location>
        <begin position="84"/>
        <end position="99"/>
    </location>
</feature>
<evidence type="ECO:0000313" key="2">
    <source>
        <dbReference type="EMBL" id="AWA31241.1"/>
    </source>
</evidence>
<keyword evidence="1" id="KW-1133">Transmembrane helix</keyword>
<name>A0A2S0RJC4_9FLAO</name>